<keyword evidence="3" id="KW-1185">Reference proteome</keyword>
<organism evidence="2 3">
    <name type="scientific">Protofrankia coriariae</name>
    <dbReference type="NCBI Taxonomy" id="1562887"/>
    <lineage>
        <taxon>Bacteria</taxon>
        <taxon>Bacillati</taxon>
        <taxon>Actinomycetota</taxon>
        <taxon>Actinomycetes</taxon>
        <taxon>Frankiales</taxon>
        <taxon>Frankiaceae</taxon>
        <taxon>Protofrankia</taxon>
    </lineage>
</organism>
<sequence length="84" mass="9559">MGNQHRWLPVPALSCACEHRAGRRNTPVPKHPPAAARDRRVREHETGEDKTEEDKTRKRAARAAEKVGTIRCDKAQGKLRRGKR</sequence>
<dbReference type="PROSITE" id="PS51257">
    <property type="entry name" value="PROKAR_LIPOPROTEIN"/>
    <property type="match status" value="1"/>
</dbReference>
<proteinExistence type="predicted"/>
<dbReference type="Proteomes" id="UP000035425">
    <property type="component" value="Unassembled WGS sequence"/>
</dbReference>
<evidence type="ECO:0000313" key="2">
    <source>
        <dbReference type="EMBL" id="KLL12147.1"/>
    </source>
</evidence>
<feature type="region of interest" description="Disordered" evidence="1">
    <location>
        <begin position="19"/>
        <end position="84"/>
    </location>
</feature>
<reference evidence="2 3" key="1">
    <citation type="submission" date="2014-12" db="EMBL/GenBank/DDBJ databases">
        <title>Frankia sp. BMG5.1 draft genome.</title>
        <authorList>
            <person name="Gtari M."/>
            <person name="Ghodhbane-Gtari F."/>
            <person name="Nouioui I."/>
            <person name="Ktari A."/>
            <person name="Hezbri K."/>
            <person name="Mimouni W."/>
            <person name="Sbissi I."/>
            <person name="Ayari A."/>
            <person name="Yamanaka T."/>
            <person name="Normand P."/>
            <person name="Tisa L.S."/>
            <person name="Boudabous A."/>
        </authorList>
    </citation>
    <scope>NUCLEOTIDE SEQUENCE [LARGE SCALE GENOMIC DNA]</scope>
    <source>
        <strain evidence="2 3">BMG5.1</strain>
    </source>
</reference>
<protein>
    <submittedName>
        <fullName evidence="2">Uncharacterized protein</fullName>
    </submittedName>
</protein>
<name>A0ABR5F626_9ACTN</name>
<gene>
    <name evidence="2" type="ORF">FrCorBMG51_06785</name>
</gene>
<feature type="compositionally biased region" description="Basic and acidic residues" evidence="1">
    <location>
        <begin position="36"/>
        <end position="56"/>
    </location>
</feature>
<dbReference type="EMBL" id="JWIO01000007">
    <property type="protein sequence ID" value="KLL12147.1"/>
    <property type="molecule type" value="Genomic_DNA"/>
</dbReference>
<comment type="caution">
    <text evidence="2">The sequence shown here is derived from an EMBL/GenBank/DDBJ whole genome shotgun (WGS) entry which is preliminary data.</text>
</comment>
<evidence type="ECO:0000313" key="3">
    <source>
        <dbReference type="Proteomes" id="UP000035425"/>
    </source>
</evidence>
<accession>A0ABR5F626</accession>
<evidence type="ECO:0000256" key="1">
    <source>
        <dbReference type="SAM" id="MobiDB-lite"/>
    </source>
</evidence>